<feature type="compositionally biased region" description="Polar residues" evidence="5">
    <location>
        <begin position="1099"/>
        <end position="1111"/>
    </location>
</feature>
<feature type="compositionally biased region" description="Low complexity" evidence="5">
    <location>
        <begin position="311"/>
        <end position="329"/>
    </location>
</feature>
<dbReference type="InterPro" id="IPR050164">
    <property type="entry name" value="Peptidase_C19"/>
</dbReference>
<dbReference type="PROSITE" id="PS00972">
    <property type="entry name" value="USP_1"/>
    <property type="match status" value="1"/>
</dbReference>
<dbReference type="InterPro" id="IPR001607">
    <property type="entry name" value="Znf_UBP"/>
</dbReference>
<dbReference type="InterPro" id="IPR018200">
    <property type="entry name" value="USP_CS"/>
</dbReference>
<evidence type="ECO:0000259" key="7">
    <source>
        <dbReference type="PROSITE" id="PS50271"/>
    </source>
</evidence>
<feature type="region of interest" description="Disordered" evidence="5">
    <location>
        <begin position="1094"/>
        <end position="1138"/>
    </location>
</feature>
<evidence type="ECO:0000256" key="3">
    <source>
        <dbReference type="ARBA" id="ARBA00022833"/>
    </source>
</evidence>
<feature type="region of interest" description="Disordered" evidence="5">
    <location>
        <begin position="1159"/>
        <end position="1264"/>
    </location>
</feature>
<dbReference type="Gene3D" id="3.30.40.10">
    <property type="entry name" value="Zinc/RING finger domain, C3HC4 (zinc finger)"/>
    <property type="match status" value="1"/>
</dbReference>
<gene>
    <name evidence="8" type="ORF">BB561_004290</name>
</gene>
<dbReference type="EMBL" id="MBFR01000191">
    <property type="protein sequence ID" value="PVU91636.1"/>
    <property type="molecule type" value="Genomic_DNA"/>
</dbReference>
<dbReference type="InterPro" id="IPR001394">
    <property type="entry name" value="Peptidase_C19_UCH"/>
</dbReference>
<evidence type="ECO:0000256" key="2">
    <source>
        <dbReference type="ARBA" id="ARBA00022771"/>
    </source>
</evidence>
<feature type="compositionally biased region" description="Basic and acidic residues" evidence="5">
    <location>
        <begin position="1237"/>
        <end position="1250"/>
    </location>
</feature>
<proteinExistence type="predicted"/>
<feature type="domain" description="USP" evidence="6">
    <location>
        <begin position="265"/>
        <end position="883"/>
    </location>
</feature>
<dbReference type="OrthoDB" id="289038at2759"/>
<feature type="compositionally biased region" description="Polar residues" evidence="5">
    <location>
        <begin position="1195"/>
        <end position="1235"/>
    </location>
</feature>
<dbReference type="SUPFAM" id="SSF54001">
    <property type="entry name" value="Cysteine proteinases"/>
    <property type="match status" value="1"/>
</dbReference>
<feature type="region of interest" description="Disordered" evidence="5">
    <location>
        <begin position="998"/>
        <end position="1027"/>
    </location>
</feature>
<reference evidence="8 9" key="1">
    <citation type="journal article" date="2018" name="MBio">
        <title>Comparative Genomics Reveals the Core Gene Toolbox for the Fungus-Insect Symbiosis.</title>
        <authorList>
            <person name="Wang Y."/>
            <person name="Stata M."/>
            <person name="Wang W."/>
            <person name="Stajich J.E."/>
            <person name="White M.M."/>
            <person name="Moncalvo J.M."/>
        </authorList>
    </citation>
    <scope>NUCLEOTIDE SEQUENCE [LARGE SCALE GENOMIC DNA]</scope>
    <source>
        <strain evidence="8 9">SWE-8-4</strain>
    </source>
</reference>
<dbReference type="InterPro" id="IPR013083">
    <property type="entry name" value="Znf_RING/FYVE/PHD"/>
</dbReference>
<sequence length="1391" mass="153943">MPIRALTSQNDSIGSTGKVSISKASANSSSLSAGCPHVKSHIKLLVDRLKVLAPYSIICSKRHTLLLGRRGFQAANSVSGSALPNSQELSNSLNKSDIPLSQQTTSSSNLEGDRSRKRLAEEMPSPLCDTCCSPLDRIHACLECDFYGCWKSKANRLSTKRDSPHSHGHYTTPHIIEHLNHSKHNFAVDFYHMQIYCNICKDYIYDPTMLSWLRGMSIRWYAALCDSAEPEAKRPRIIGVSIDITPQEARFAKEHATVRPCGGLRGLLNLGATCYLNVIVQAIFQNPLIRGWLLSGGHTPNRCKVGRNNKKLPSLSHSSIKSESTSIKSNGTSPSIYHTSSPKGFIDTSNSTDLNLLAPNSASLDTSAAAQVCIGCQLYELLLSYYSGDSTPINCSKLLHALWVLRPDMAGYGQQDAHECFIAILDQLHTCLIPNTTDPALLITDANSNADQSLEIPPLFTVQNNVSLMSNSTCSCIVHQTFGGILQSTVVCSGCGNVTVSNDPVLDLSLDIRPNHHKISKSKSDSLLKNSKLYSNSSNSLNSSLLNKTTETDNNNNTLNDKSEAFNYSAYEAFSAESEQCKTISEIDFELRKAYNSRLLLKEDHIFKRSNTPDLDEGITTSDKDSANFKNNTLSNNCSINTLQKCLEQFTHPEILSNGMYTCSNCESSDVLATKQFSIKQLPPVLSFQLKRFNCTPNSSSKLNDYVRLPLNLDMTPYTTGYIGPNINPLGSYINTNSFPDNTTLSAYTAFSDSSATTNNTLSNTNDPTSNNSNSTNLNNNNNVGSLLANSGLNGGSSRRRLDISKVNPACQYQLFAVVNHTGALDTGHYTLYSQHRNQWFRFDDSSITFADLSEVLELNEESKALKGESAKGSAYMAFYVKQTLDFNDPPSVTSENANNLASAEPSILSTINNNSNKKYGSSSISNKDYSALSKMMGSDTLHKSDKASLSKLLKSKKMQKSSKKNSNESLLSEIINIKSEARLAKKLLKTNFKRDLTSKTNSKSAAQEMNSDSSESSDDTTKRSKPLKDDLLINTLINRGPTLASQVLGLQSNKSKAFDVEINSNKLQSKKLLSKKLGKPDKMPLRISLQINKHRKPNQTVDTNNLNNDSLVDPAKNWDNSEYTTDNDNKDDLSDTNLSENNKILQISKNKKLKRKNYSLSEEKIDPGNKFYSKKQRTDAKSDLEKTTDDDHIYNSNATSEKQSPNNKEPTSKNTSTTEQYIKRNNLQSQNKSITRPRDTNTPSDKDIFSKYNSVDSSDDNNETINKIKSSKELFYNQEENSNKAQLQSTSSKTLPNITNSFNSSKTTHDPDNLKNKTLYSRKISTNTKDNSTNQINADNYNNDQNINQYKNTTEHLRDKINQDNVDSAGLYHAPKLAVKINNEVSDAVD</sequence>
<dbReference type="GO" id="GO:0005634">
    <property type="term" value="C:nucleus"/>
    <property type="evidence" value="ECO:0007669"/>
    <property type="project" value="TreeGrafter"/>
</dbReference>
<dbReference type="InterPro" id="IPR038765">
    <property type="entry name" value="Papain-like_cys_pep_sf"/>
</dbReference>
<keyword evidence="3" id="KW-0862">Zinc</keyword>
<feature type="compositionally biased region" description="Polar residues" evidence="5">
    <location>
        <begin position="77"/>
        <end position="110"/>
    </location>
</feature>
<feature type="region of interest" description="Disordered" evidence="5">
    <location>
        <begin position="756"/>
        <end position="792"/>
    </location>
</feature>
<dbReference type="PROSITE" id="PS50235">
    <property type="entry name" value="USP_3"/>
    <property type="match status" value="1"/>
</dbReference>
<dbReference type="GO" id="GO:0008270">
    <property type="term" value="F:zinc ion binding"/>
    <property type="evidence" value="ECO:0007669"/>
    <property type="project" value="UniProtKB-KW"/>
</dbReference>
<feature type="region of interest" description="Disordered" evidence="5">
    <location>
        <begin position="1280"/>
        <end position="1316"/>
    </location>
</feature>
<evidence type="ECO:0000256" key="1">
    <source>
        <dbReference type="ARBA" id="ARBA00022723"/>
    </source>
</evidence>
<dbReference type="GO" id="GO:0016579">
    <property type="term" value="P:protein deubiquitination"/>
    <property type="evidence" value="ECO:0007669"/>
    <property type="project" value="InterPro"/>
</dbReference>
<dbReference type="PROSITE" id="PS50271">
    <property type="entry name" value="ZF_UBP"/>
    <property type="match status" value="1"/>
</dbReference>
<organism evidence="8 9">
    <name type="scientific">Smittium simulii</name>
    <dbReference type="NCBI Taxonomy" id="133385"/>
    <lineage>
        <taxon>Eukaryota</taxon>
        <taxon>Fungi</taxon>
        <taxon>Fungi incertae sedis</taxon>
        <taxon>Zoopagomycota</taxon>
        <taxon>Kickxellomycotina</taxon>
        <taxon>Harpellomycetes</taxon>
        <taxon>Harpellales</taxon>
        <taxon>Legeriomycetaceae</taxon>
        <taxon>Smittium</taxon>
    </lineage>
</organism>
<dbReference type="Gene3D" id="3.90.70.10">
    <property type="entry name" value="Cysteine proteinases"/>
    <property type="match status" value="1"/>
</dbReference>
<dbReference type="PROSITE" id="PS00973">
    <property type="entry name" value="USP_2"/>
    <property type="match status" value="1"/>
</dbReference>
<feature type="region of interest" description="Disordered" evidence="5">
    <location>
        <begin position="77"/>
        <end position="116"/>
    </location>
</feature>
<dbReference type="Proteomes" id="UP000245383">
    <property type="component" value="Unassembled WGS sequence"/>
</dbReference>
<evidence type="ECO:0000313" key="8">
    <source>
        <dbReference type="EMBL" id="PVU91636.1"/>
    </source>
</evidence>
<dbReference type="Pfam" id="PF00443">
    <property type="entry name" value="UCH"/>
    <property type="match status" value="1"/>
</dbReference>
<dbReference type="InterPro" id="IPR028889">
    <property type="entry name" value="USP"/>
</dbReference>
<dbReference type="PANTHER" id="PTHR24006">
    <property type="entry name" value="UBIQUITIN CARBOXYL-TERMINAL HYDROLASE"/>
    <property type="match status" value="1"/>
</dbReference>
<evidence type="ECO:0000313" key="9">
    <source>
        <dbReference type="Proteomes" id="UP000245383"/>
    </source>
</evidence>
<dbReference type="PANTHER" id="PTHR24006:SF937">
    <property type="entry name" value="UBIQUITIN CARBOXYL-TERMINAL HYDROLASE"/>
    <property type="match status" value="1"/>
</dbReference>
<name>A0A2T9YH11_9FUNG</name>
<evidence type="ECO:0000256" key="5">
    <source>
        <dbReference type="SAM" id="MobiDB-lite"/>
    </source>
</evidence>
<keyword evidence="2 4" id="KW-0863">Zinc-finger</keyword>
<dbReference type="GO" id="GO:0005829">
    <property type="term" value="C:cytosol"/>
    <property type="evidence" value="ECO:0007669"/>
    <property type="project" value="TreeGrafter"/>
</dbReference>
<evidence type="ECO:0000259" key="6">
    <source>
        <dbReference type="PROSITE" id="PS50235"/>
    </source>
</evidence>
<feature type="compositionally biased region" description="Basic and acidic residues" evidence="5">
    <location>
        <begin position="1177"/>
        <end position="1194"/>
    </location>
</feature>
<feature type="region of interest" description="Disordered" evidence="5">
    <location>
        <begin position="305"/>
        <end position="333"/>
    </location>
</feature>
<keyword evidence="9" id="KW-1185">Reference proteome</keyword>
<feature type="domain" description="UBP-type" evidence="7">
    <location>
        <begin position="99"/>
        <end position="224"/>
    </location>
</feature>
<dbReference type="Pfam" id="PF02148">
    <property type="entry name" value="zf-UBP"/>
    <property type="match status" value="1"/>
</dbReference>
<dbReference type="SUPFAM" id="SSF57850">
    <property type="entry name" value="RING/U-box"/>
    <property type="match status" value="1"/>
</dbReference>
<dbReference type="GO" id="GO:0004843">
    <property type="term" value="F:cysteine-type deubiquitinase activity"/>
    <property type="evidence" value="ECO:0007669"/>
    <property type="project" value="InterPro"/>
</dbReference>
<dbReference type="PROSITE" id="PS51257">
    <property type="entry name" value="PROKAR_LIPOPROTEIN"/>
    <property type="match status" value="1"/>
</dbReference>
<feature type="compositionally biased region" description="Polar residues" evidence="5">
    <location>
        <begin position="1280"/>
        <end position="1307"/>
    </location>
</feature>
<comment type="caution">
    <text evidence="8">The sequence shown here is derived from an EMBL/GenBank/DDBJ whole genome shotgun (WGS) entry which is preliminary data.</text>
</comment>
<feature type="compositionally biased region" description="Polar residues" evidence="5">
    <location>
        <begin position="999"/>
        <end position="1011"/>
    </location>
</feature>
<evidence type="ECO:0000256" key="4">
    <source>
        <dbReference type="PROSITE-ProRule" id="PRU00502"/>
    </source>
</evidence>
<dbReference type="STRING" id="133385.A0A2T9YH11"/>
<keyword evidence="1" id="KW-0479">Metal-binding</keyword>
<protein>
    <submittedName>
        <fullName evidence="8">Uncharacterized protein</fullName>
    </submittedName>
</protein>
<accession>A0A2T9YH11</accession>